<accession>A0A521G1Z5</accession>
<keyword evidence="4 8" id="KW-0597">Phosphoprotein</keyword>
<dbReference type="PANTHER" id="PTHR45339:SF1">
    <property type="entry name" value="HYBRID SIGNAL TRANSDUCTION HISTIDINE KINASE J"/>
    <property type="match status" value="1"/>
</dbReference>
<evidence type="ECO:0000256" key="7">
    <source>
        <dbReference type="ARBA" id="ARBA00023012"/>
    </source>
</evidence>
<dbReference type="SMART" id="SM00387">
    <property type="entry name" value="HATPase_c"/>
    <property type="match status" value="1"/>
</dbReference>
<keyword evidence="16" id="KW-1185">Reference proteome</keyword>
<dbReference type="InterPro" id="IPR003594">
    <property type="entry name" value="HATPase_dom"/>
</dbReference>
<evidence type="ECO:0000259" key="13">
    <source>
        <dbReference type="PROSITE" id="PS50110"/>
    </source>
</evidence>
<keyword evidence="11" id="KW-0812">Transmembrane</keyword>
<feature type="transmembrane region" description="Helical" evidence="11">
    <location>
        <begin position="352"/>
        <end position="375"/>
    </location>
</feature>
<evidence type="ECO:0000256" key="1">
    <source>
        <dbReference type="ARBA" id="ARBA00000085"/>
    </source>
</evidence>
<dbReference type="CDD" id="cd16922">
    <property type="entry name" value="HATPase_EvgS-ArcB-TorS-like"/>
    <property type="match status" value="1"/>
</dbReference>
<dbReference type="SUPFAM" id="SSF55874">
    <property type="entry name" value="ATPase domain of HSP90 chaperone/DNA topoisomerase II/histidine kinase"/>
    <property type="match status" value="1"/>
</dbReference>
<dbReference type="InterPro" id="IPR011006">
    <property type="entry name" value="CheY-like_superfamily"/>
</dbReference>
<evidence type="ECO:0000313" key="16">
    <source>
        <dbReference type="Proteomes" id="UP000316238"/>
    </source>
</evidence>
<dbReference type="InterPro" id="IPR003661">
    <property type="entry name" value="HisK_dim/P_dom"/>
</dbReference>
<dbReference type="PROSITE" id="PS50110">
    <property type="entry name" value="RESPONSE_REGULATORY"/>
    <property type="match status" value="3"/>
</dbReference>
<dbReference type="Pfam" id="PF00512">
    <property type="entry name" value="HisKA"/>
    <property type="match status" value="1"/>
</dbReference>
<feature type="domain" description="Histidine kinase" evidence="12">
    <location>
        <begin position="692"/>
        <end position="924"/>
    </location>
</feature>
<evidence type="ECO:0000256" key="8">
    <source>
        <dbReference type="PROSITE-ProRule" id="PRU00169"/>
    </source>
</evidence>
<dbReference type="InterPro" id="IPR029016">
    <property type="entry name" value="GAF-like_dom_sf"/>
</dbReference>
<organism evidence="15 16">
    <name type="scientific">Candidatus Electronema aureum</name>
    <dbReference type="NCBI Taxonomy" id="2005002"/>
    <lineage>
        <taxon>Bacteria</taxon>
        <taxon>Pseudomonadati</taxon>
        <taxon>Thermodesulfobacteriota</taxon>
        <taxon>Desulfobulbia</taxon>
        <taxon>Desulfobulbales</taxon>
        <taxon>Desulfobulbaceae</taxon>
        <taxon>Candidatus Electronema</taxon>
    </lineage>
</organism>
<dbReference type="GO" id="GO:0016020">
    <property type="term" value="C:membrane"/>
    <property type="evidence" value="ECO:0007669"/>
    <property type="project" value="UniProtKB-SubCell"/>
</dbReference>
<protein>
    <recommendedName>
        <fullName evidence="3">histidine kinase</fullName>
        <ecNumber evidence="3">2.7.13.3</ecNumber>
    </recommendedName>
</protein>
<keyword evidence="11" id="KW-1133">Transmembrane helix</keyword>
<dbReference type="Gene3D" id="6.10.340.10">
    <property type="match status" value="1"/>
</dbReference>
<feature type="transmembrane region" description="Helical" evidence="11">
    <location>
        <begin position="23"/>
        <end position="45"/>
    </location>
</feature>
<evidence type="ECO:0000256" key="9">
    <source>
        <dbReference type="SAM" id="Coils"/>
    </source>
</evidence>
<proteinExistence type="predicted"/>
<evidence type="ECO:0000259" key="12">
    <source>
        <dbReference type="PROSITE" id="PS50109"/>
    </source>
</evidence>
<keyword evidence="5" id="KW-0808">Transferase</keyword>
<dbReference type="SUPFAM" id="SSF158472">
    <property type="entry name" value="HAMP domain-like"/>
    <property type="match status" value="1"/>
</dbReference>
<dbReference type="InterPro" id="IPR001789">
    <property type="entry name" value="Sig_transdc_resp-reg_receiver"/>
</dbReference>
<dbReference type="GO" id="GO:0000155">
    <property type="term" value="F:phosphorelay sensor kinase activity"/>
    <property type="evidence" value="ECO:0007669"/>
    <property type="project" value="InterPro"/>
</dbReference>
<evidence type="ECO:0000256" key="3">
    <source>
        <dbReference type="ARBA" id="ARBA00012438"/>
    </source>
</evidence>
<dbReference type="Gene3D" id="1.10.287.130">
    <property type="match status" value="1"/>
</dbReference>
<sequence length="1357" mass="150791">MKNQPAASRSRTAVKGGLHTRLIASHLCVGIIPLLFIGVMLWLIASQGLKTVGGQGVAAVEQAAYDELKVMCQIKEKQIASFFKKMEGQMYMLRDNPWLMQVSQEFGQVFAGAGNSVSSDAWQKIAKENDFLFQDVCRDFDWHNVFLINAQGSIIYSLNKASDLGLSLSRPPLMSSSLGRAFAQLQQNSGQEMAFGDYAPYAPLNNEPSAFLITRIKNKGEGNIFLAVQPSTEALRNMIRLVSEHKKTLEAYLVGKDGYMRSDSLVAPERYSRVESFRQGNKVNTEASRNALKGESGTGVITDYLGNTVLSSWSSVDVFGVRWALICEVNESEALRYKTVMNKTSAEASRQVVNSIIAALLLTFLAVGAVAWFIARSISKPIIYAAGVADIIAAGDLTQRLHLRRSDEIGQLADALDFMVDTVAKNFRHKAGIAELSEQTRGQQDARMLAQTITSFLVRYLGAQMASLYLADKSGKALLMTGSYAFSKRKGLNSMIELGEGLAGQAALEKSLISVTDLPEGYVRISSTLGDAAPCNIVAAPFLHEDRLVGVIELASFKEFSDADMNFLRDVTSSIAIVFDVARRRQEVQELLEETQRQSEELRHQSEELKTTNEELEAQTVALKEFQEELESQQAELEATNSRLKEKTEALISQKNEIETRNQELIAAREEIEERSRDLALASKYKSEFLANMSHELRTPLNSLLLLSQTLSDNKQGNLTEHQQEAAGVIVESGKDLLNLINEILDLSKIEAGRVEVEAEEVPLTEVAENARNLFRHMAELKGLEFSVSIDPALPENIFTDRKRIEQIVKNFIGNSIKFTETGSVRLAFTQPPKNTRLRREGLLADESIAISVTDTGIGIPQDKQKIIFEAFQQADGSTGRKYGGTGLGLSISRELAALLGGEIQLVSEPGKGSVFTLYLPLSCPETPDEKERTPTAPPRPAAFSLSPRQQPPQEIPTDDRNRLTPETRSILIIEDDRKFAKILMDQCRQRSFKVLAAETGEEGLQLAERHQPTGIILDIKLPGIDGWTVLTSLKTNPSTRHIPVHMMSVEEGSREAFRQGAVGFFTKPVDQEQIAEALARFESISSSKVKRLLVVEDDNVLRAALVELVGSEDTVIEEAKTGAEANELLHSQQFDCMVLDLGLPDCNGIELLRTLVAEQGLRVPPVIIYTGRELSRDEEKELNKYAESIIIKNARSRERLLDETSLFLHRVVEQMPDKKQEIITGLYDQENIFKGKRILLVDDDMRNVFALSGILEDKGMEVIIAEDGKKALKALAEDGQIDLVLMDIMMPEMDGYEATRKIRAQREFRDLPVIALTAKAMKEDREKCIEAGASDYLAKPIDLERLLSMMRVWLYR</sequence>
<evidence type="ECO:0000256" key="2">
    <source>
        <dbReference type="ARBA" id="ARBA00004370"/>
    </source>
</evidence>
<dbReference type="PANTHER" id="PTHR45339">
    <property type="entry name" value="HYBRID SIGNAL TRANSDUCTION HISTIDINE KINASE J"/>
    <property type="match status" value="1"/>
</dbReference>
<keyword evidence="9" id="KW-0175">Coiled coil</keyword>
<dbReference type="InterPro" id="IPR004358">
    <property type="entry name" value="Sig_transdc_His_kin-like_C"/>
</dbReference>
<dbReference type="Proteomes" id="UP000316238">
    <property type="component" value="Unassembled WGS sequence"/>
</dbReference>
<evidence type="ECO:0000259" key="14">
    <source>
        <dbReference type="PROSITE" id="PS50885"/>
    </source>
</evidence>
<comment type="subcellular location">
    <subcellularLocation>
        <location evidence="2">Membrane</location>
    </subcellularLocation>
</comment>
<dbReference type="SUPFAM" id="SSF55781">
    <property type="entry name" value="GAF domain-like"/>
    <property type="match status" value="1"/>
</dbReference>
<dbReference type="EC" id="2.7.13.3" evidence="3"/>
<dbReference type="SMART" id="SM00065">
    <property type="entry name" value="GAF"/>
    <property type="match status" value="1"/>
</dbReference>
<dbReference type="PROSITE" id="PS50109">
    <property type="entry name" value="HIS_KIN"/>
    <property type="match status" value="1"/>
</dbReference>
<feature type="coiled-coil region" evidence="9">
    <location>
        <begin position="581"/>
        <end position="675"/>
    </location>
</feature>
<dbReference type="PRINTS" id="PR00344">
    <property type="entry name" value="BCTRLSENSOR"/>
</dbReference>
<dbReference type="InterPro" id="IPR003018">
    <property type="entry name" value="GAF"/>
</dbReference>
<evidence type="ECO:0000256" key="5">
    <source>
        <dbReference type="ARBA" id="ARBA00022679"/>
    </source>
</evidence>
<dbReference type="SMART" id="SM00304">
    <property type="entry name" value="HAMP"/>
    <property type="match status" value="1"/>
</dbReference>
<dbReference type="InterPro" id="IPR005467">
    <property type="entry name" value="His_kinase_dom"/>
</dbReference>
<keyword evidence="7" id="KW-0902">Two-component regulatory system</keyword>
<feature type="modified residue" description="4-aspartylphosphate" evidence="8">
    <location>
        <position position="1141"/>
    </location>
</feature>
<dbReference type="Gene3D" id="3.30.450.40">
    <property type="match status" value="1"/>
</dbReference>
<dbReference type="Pfam" id="PF00072">
    <property type="entry name" value="Response_reg"/>
    <property type="match status" value="3"/>
</dbReference>
<dbReference type="CDD" id="cd00082">
    <property type="entry name" value="HisKA"/>
    <property type="match status" value="1"/>
</dbReference>
<comment type="caution">
    <text evidence="15">The sequence shown here is derived from an EMBL/GenBank/DDBJ whole genome shotgun (WGS) entry which is preliminary data.</text>
</comment>
<dbReference type="Pfam" id="PF13185">
    <property type="entry name" value="GAF_2"/>
    <property type="match status" value="1"/>
</dbReference>
<feature type="region of interest" description="Disordered" evidence="10">
    <location>
        <begin position="926"/>
        <end position="964"/>
    </location>
</feature>
<dbReference type="Pfam" id="PF00672">
    <property type="entry name" value="HAMP"/>
    <property type="match status" value="1"/>
</dbReference>
<dbReference type="Pfam" id="PF02518">
    <property type="entry name" value="HATPase_c"/>
    <property type="match status" value="1"/>
</dbReference>
<gene>
    <name evidence="15" type="ORF">CDV28_11214</name>
</gene>
<dbReference type="SMART" id="SM00388">
    <property type="entry name" value="HisKA"/>
    <property type="match status" value="1"/>
</dbReference>
<evidence type="ECO:0000313" key="15">
    <source>
        <dbReference type="EMBL" id="TAA75040.1"/>
    </source>
</evidence>
<dbReference type="InterPro" id="IPR036097">
    <property type="entry name" value="HisK_dim/P_sf"/>
</dbReference>
<dbReference type="SUPFAM" id="SSF52172">
    <property type="entry name" value="CheY-like"/>
    <property type="match status" value="3"/>
</dbReference>
<name>A0A521G1Z5_9BACT</name>
<feature type="domain" description="Response regulatory" evidence="13">
    <location>
        <begin position="1092"/>
        <end position="1208"/>
    </location>
</feature>
<feature type="domain" description="Response regulatory" evidence="13">
    <location>
        <begin position="970"/>
        <end position="1083"/>
    </location>
</feature>
<dbReference type="FunFam" id="3.30.565.10:FF:000010">
    <property type="entry name" value="Sensor histidine kinase RcsC"/>
    <property type="match status" value="1"/>
</dbReference>
<dbReference type="Gene3D" id="3.40.50.2300">
    <property type="match status" value="3"/>
</dbReference>
<dbReference type="SUPFAM" id="SSF47384">
    <property type="entry name" value="Homodimeric domain of signal transducing histidine kinase"/>
    <property type="match status" value="1"/>
</dbReference>
<feature type="modified residue" description="4-aspartylphosphate" evidence="8">
    <location>
        <position position="1019"/>
    </location>
</feature>
<evidence type="ECO:0000256" key="10">
    <source>
        <dbReference type="SAM" id="MobiDB-lite"/>
    </source>
</evidence>
<reference evidence="15" key="1">
    <citation type="submission" date="2017-07" db="EMBL/GenBank/DDBJ databases">
        <title>The cable genome - Insights into the physiology and evolution of filamentous bacteria capable of sulfide oxidation via long distance electron transfer.</title>
        <authorList>
            <person name="Thorup C."/>
            <person name="Bjerg J.T."/>
            <person name="Schreiber L."/>
            <person name="Nielsen L.P."/>
            <person name="Kjeldsen K.U."/>
            <person name="Boesen T."/>
            <person name="Boggild A."/>
            <person name="Meysman F."/>
            <person name="Geelhoed J."/>
            <person name="Schramm A."/>
        </authorList>
    </citation>
    <scope>NUCLEOTIDE SEQUENCE [LARGE SCALE GENOMIC DNA]</scope>
    <source>
        <strain evidence="15">GS</strain>
    </source>
</reference>
<feature type="domain" description="Response regulatory" evidence="13">
    <location>
        <begin position="1238"/>
        <end position="1355"/>
    </location>
</feature>
<keyword evidence="6 15" id="KW-0418">Kinase</keyword>
<feature type="domain" description="HAMP" evidence="14">
    <location>
        <begin position="376"/>
        <end position="428"/>
    </location>
</feature>
<evidence type="ECO:0000256" key="4">
    <source>
        <dbReference type="ARBA" id="ARBA00022553"/>
    </source>
</evidence>
<dbReference type="SMART" id="SM00448">
    <property type="entry name" value="REC"/>
    <property type="match status" value="3"/>
</dbReference>
<comment type="catalytic activity">
    <reaction evidence="1">
        <text>ATP + protein L-histidine = ADP + protein N-phospho-L-histidine.</text>
        <dbReference type="EC" id="2.7.13.3"/>
    </reaction>
</comment>
<evidence type="ECO:0000256" key="11">
    <source>
        <dbReference type="SAM" id="Phobius"/>
    </source>
</evidence>
<dbReference type="InterPro" id="IPR003660">
    <property type="entry name" value="HAMP_dom"/>
</dbReference>
<dbReference type="CDD" id="cd06225">
    <property type="entry name" value="HAMP"/>
    <property type="match status" value="1"/>
</dbReference>
<dbReference type="InterPro" id="IPR036890">
    <property type="entry name" value="HATPase_C_sf"/>
</dbReference>
<keyword evidence="11" id="KW-0472">Membrane</keyword>
<dbReference type="EMBL" id="NQJD01000012">
    <property type="protein sequence ID" value="TAA75040.1"/>
    <property type="molecule type" value="Genomic_DNA"/>
</dbReference>
<dbReference type="PROSITE" id="PS50885">
    <property type="entry name" value="HAMP"/>
    <property type="match status" value="1"/>
</dbReference>
<dbReference type="CDD" id="cd17546">
    <property type="entry name" value="REC_hyHK_CKI1_RcsC-like"/>
    <property type="match status" value="1"/>
</dbReference>
<evidence type="ECO:0000256" key="6">
    <source>
        <dbReference type="ARBA" id="ARBA00022777"/>
    </source>
</evidence>
<dbReference type="Gene3D" id="3.30.565.10">
    <property type="entry name" value="Histidine kinase-like ATPase, C-terminal domain"/>
    <property type="match status" value="1"/>
</dbReference>
<feature type="modified residue" description="4-aspartylphosphate" evidence="8">
    <location>
        <position position="1288"/>
    </location>
</feature>